<dbReference type="Pfam" id="PF00753">
    <property type="entry name" value="Lactamase_B"/>
    <property type="match status" value="1"/>
</dbReference>
<dbReference type="SMART" id="SM00849">
    <property type="entry name" value="Lactamase_B"/>
    <property type="match status" value="1"/>
</dbReference>
<dbReference type="PANTHER" id="PTHR23131:SF0">
    <property type="entry name" value="ENDORIBONUCLEASE LACTB2"/>
    <property type="match status" value="1"/>
</dbReference>
<dbReference type="Gene3D" id="3.60.15.10">
    <property type="entry name" value="Ribonuclease Z/Hydroxyacylglutathione hydrolase-like"/>
    <property type="match status" value="1"/>
</dbReference>
<evidence type="ECO:0000313" key="5">
    <source>
        <dbReference type="EMBL" id="KIL34378.1"/>
    </source>
</evidence>
<evidence type="ECO:0000256" key="3">
    <source>
        <dbReference type="ARBA" id="ARBA00048505"/>
    </source>
</evidence>
<dbReference type="InterPro" id="IPR036866">
    <property type="entry name" value="RibonucZ/Hydroxyglut_hydro"/>
</dbReference>
<dbReference type="GO" id="GO:0016787">
    <property type="term" value="F:hydrolase activity"/>
    <property type="evidence" value="ECO:0007669"/>
    <property type="project" value="UniProtKB-KW"/>
</dbReference>
<comment type="function">
    <text evidence="2">Counteracts the endogenous Pycsar antiviral defense system. Phosphodiesterase that enables metal-dependent hydrolysis of host cyclic nucleotide Pycsar defense signals such as cCMP and cUMP.</text>
</comment>
<feature type="domain" description="Metallo-beta-lactamase" evidence="4">
    <location>
        <begin position="18"/>
        <end position="205"/>
    </location>
</feature>
<dbReference type="PANTHER" id="PTHR23131">
    <property type="entry name" value="ENDORIBONUCLEASE LACTB2"/>
    <property type="match status" value="1"/>
</dbReference>
<keyword evidence="6" id="KW-1185">Reference proteome</keyword>
<dbReference type="InterPro" id="IPR001279">
    <property type="entry name" value="Metallo-B-lactamas"/>
</dbReference>
<evidence type="ECO:0000259" key="4">
    <source>
        <dbReference type="SMART" id="SM00849"/>
    </source>
</evidence>
<evidence type="ECO:0000313" key="6">
    <source>
        <dbReference type="Proteomes" id="UP000054526"/>
    </source>
</evidence>
<dbReference type="Proteomes" id="UP000054526">
    <property type="component" value="Unassembled WGS sequence"/>
</dbReference>
<sequence length="276" mass="31921">MIQFSNERVTIFQSDLYQTTSTVIETDDFILIVDPAWLPGEIQQIRNHVTSLPQHKQRFLLFTHGDFDHIIGCKAFPEARTIASIELRDHPEKEARVKSIHDFDTSRYITRDYPVEYPQIDIVIERDTQQIQIGSSQLTFYKAPGHTNDGLFTIVESLGIFLCGDYLSDFELPFIYHSAREYERTMIKAKKMLESHPTKLLIPGHGKHTEQTSEMERRIAVSINYIERLKQAVIAGDEEAMNTLRQEHGFLSSFTDGCHRENVNIIQSEYVEKGEK</sequence>
<reference evidence="5 6" key="1">
    <citation type="submission" date="2014-12" db="EMBL/GenBank/DDBJ databases">
        <title>Draft genome sequence of Cohnella kolymensis strain B-2846.</title>
        <authorList>
            <person name="Karlyshev A.V."/>
            <person name="Kudryashova E.B."/>
        </authorList>
    </citation>
    <scope>NUCLEOTIDE SEQUENCE [LARGE SCALE GENOMIC DNA]</scope>
    <source>
        <strain evidence="5 6">VKM B-2846</strain>
    </source>
</reference>
<dbReference type="EMBL" id="JXAL01000033">
    <property type="protein sequence ID" value="KIL34378.1"/>
    <property type="molecule type" value="Genomic_DNA"/>
</dbReference>
<keyword evidence="5" id="KW-0378">Hydrolase</keyword>
<proteinExistence type="predicted"/>
<dbReference type="RefSeq" id="WP_041067407.1">
    <property type="nucleotide sequence ID" value="NZ_JXAL01000033.1"/>
</dbReference>
<evidence type="ECO:0000256" key="1">
    <source>
        <dbReference type="ARBA" id="ARBA00034221"/>
    </source>
</evidence>
<comment type="caution">
    <text evidence="5">The sequence shown here is derived from an EMBL/GenBank/DDBJ whole genome shotgun (WGS) entry which is preliminary data.</text>
</comment>
<comment type="catalytic activity">
    <reaction evidence="1">
        <text>3',5'-cyclic CMP + H2O = CMP + H(+)</text>
        <dbReference type="Rhea" id="RHEA:72675"/>
        <dbReference type="ChEBI" id="CHEBI:15377"/>
        <dbReference type="ChEBI" id="CHEBI:15378"/>
        <dbReference type="ChEBI" id="CHEBI:58003"/>
        <dbReference type="ChEBI" id="CHEBI:60377"/>
    </reaction>
    <physiologicalReaction direction="left-to-right" evidence="1">
        <dbReference type="Rhea" id="RHEA:72676"/>
    </physiologicalReaction>
</comment>
<comment type="catalytic activity">
    <reaction evidence="3">
        <text>3',5'-cyclic UMP + H2O = UMP + H(+)</text>
        <dbReference type="Rhea" id="RHEA:70575"/>
        <dbReference type="ChEBI" id="CHEBI:15377"/>
        <dbReference type="ChEBI" id="CHEBI:15378"/>
        <dbReference type="ChEBI" id="CHEBI:57865"/>
        <dbReference type="ChEBI" id="CHEBI:184387"/>
    </reaction>
    <physiologicalReaction direction="left-to-right" evidence="3">
        <dbReference type="Rhea" id="RHEA:70576"/>
    </physiologicalReaction>
</comment>
<dbReference type="InterPro" id="IPR050662">
    <property type="entry name" value="Sec-metab_biosynth-thioest"/>
</dbReference>
<evidence type="ECO:0000256" key="2">
    <source>
        <dbReference type="ARBA" id="ARBA00034301"/>
    </source>
</evidence>
<dbReference type="SUPFAM" id="SSF56281">
    <property type="entry name" value="Metallo-hydrolase/oxidoreductase"/>
    <property type="match status" value="1"/>
</dbReference>
<protein>
    <submittedName>
        <fullName evidence="5">Hydrolase glyoxylase</fullName>
    </submittedName>
</protein>
<gene>
    <name evidence="5" type="ORF">SD71_20340</name>
</gene>
<name>A0ABR4ZZY4_9BACL</name>
<organism evidence="5 6">
    <name type="scientific">Cohnella kolymensis</name>
    <dbReference type="NCBI Taxonomy" id="1590652"/>
    <lineage>
        <taxon>Bacteria</taxon>
        <taxon>Bacillati</taxon>
        <taxon>Bacillota</taxon>
        <taxon>Bacilli</taxon>
        <taxon>Bacillales</taxon>
        <taxon>Paenibacillaceae</taxon>
        <taxon>Cohnella</taxon>
    </lineage>
</organism>
<accession>A0ABR4ZZY4</accession>
<dbReference type="CDD" id="cd06262">
    <property type="entry name" value="metallo-hydrolase-like_MBL-fold"/>
    <property type="match status" value="1"/>
</dbReference>